<dbReference type="RefSeq" id="WP_307306992.1">
    <property type="nucleotide sequence ID" value="NZ_JAUSRE010000008.1"/>
</dbReference>
<feature type="domain" description="Swt1-like HEPN" evidence="2">
    <location>
        <begin position="11"/>
        <end position="124"/>
    </location>
</feature>
<name>A0ABT9RSR5_9MICC</name>
<sequence>MAESNLDRIGKALDILATSLEPFVAEALAPKVPAGKDWTIILAAKDSKNGAVKTYNRMDSSDQLRALTEILVPGWFPFEGKLSPAERNLAGEARDIRNKWAHRNSFNFDDAYRALDTLERLLRVTGDPKGADQVRSSRDELRNSTLQKEIKKAATSAVLTETGSSAIKPWRDVVKPHADVISGTFNASEFAADLHMVAQGIGSDEYIDPVQFFRRTYLTEGLKDLLGKAVRRIGGDLNAPPVINLQTNFGGGKTHSMLALWHIMSGHALGEYPQEIQELLNGTDLGEFSECKRAVLVGNHLAVTPGKDSAKADGTVVNTLWGELAWQLGGREGYSIVKESDVSGTNPGASLRTLLSSYSPSLILIDEWVAYARQLYARDGLPAGTFDTQFTFAQTLTEAVKSVPGVLLVVSIPASDHGAEDRQDSSSDLEVGGANGKAALERLQNVVRRVADQWRPATSRESFEIVRRRLFEAPTGEAPIEISATARQFAEFYKNHRDEFPVETTDREYERRIAEAYPIHPELFERLYRDWSTLERFQRTRGVLRLMSTVVHELWTAGDRSPMIMPGSVPLDADGVLTEITQYLDDQWKPIIDADVDGPAATPAKIDASRPAFQQRLLTRRLARAIFLGSAPTLRSAHKGIERQHVALGVAIPGDVVGNFGSALQLMSEQATYFYSESSRYWFDVQASVSRKAKDIAERLHKEDIWQEIVDRLNKGEVRGTSAFTGTVVAPSSSADVPDTEGVRLVLLHPKHRHRSKTESSDALTFAQDVYEHRGSANRQHRNTVVFLAPDENEYSSLDTAVRDFIAWRDISGQIDDLGLTRQQETQVKARLAESRRAVDLRLSGTYLWALAPEIHEGHAVQWSKQKIGSGSESLTSRTGAALIRYDALRVVNAPAAIRQALDGRLRARWNEGRISVGELWGYYTQYAYLRRIRDRSVLETGVRDVLELPTWTTEGFALAEGYDEVSGDFFGLTMPMSNDTFGTITDSTLLVDPRLAEKQREREKAKERASTNEPEDDPTRGRGGGGAKVPGTRLPWEELEPATRERAKNVRFTGTFYARAEAIRADLLRVYDEVLSHLATAPETDIEVSVEVIANRAMGFDADTVRVVRENAAQLKFESAKFEDES</sequence>
<keyword evidence="4" id="KW-1185">Reference proteome</keyword>
<dbReference type="Pfam" id="PF18731">
    <property type="entry name" value="HEPN_Swt1"/>
    <property type="match status" value="1"/>
</dbReference>
<feature type="compositionally biased region" description="Basic and acidic residues" evidence="1">
    <location>
        <begin position="995"/>
        <end position="1011"/>
    </location>
</feature>
<reference evidence="3 4" key="1">
    <citation type="submission" date="2023-07" db="EMBL/GenBank/DDBJ databases">
        <title>Sorghum-associated microbial communities from plants grown in Nebraska, USA.</title>
        <authorList>
            <person name="Schachtman D."/>
        </authorList>
    </citation>
    <scope>NUCLEOTIDE SEQUENCE [LARGE SCALE GENOMIC DNA]</scope>
    <source>
        <strain evidence="3 4">CC222</strain>
    </source>
</reference>
<dbReference type="InterPro" id="IPR007555">
    <property type="entry name" value="DUF499"/>
</dbReference>
<evidence type="ECO:0000313" key="4">
    <source>
        <dbReference type="Proteomes" id="UP001226577"/>
    </source>
</evidence>
<protein>
    <submittedName>
        <fullName evidence="3">AAA+ superfamily ATPase</fullName>
    </submittedName>
</protein>
<accession>A0ABT9RSR5</accession>
<comment type="caution">
    <text evidence="3">The sequence shown here is derived from an EMBL/GenBank/DDBJ whole genome shotgun (WGS) entry which is preliminary data.</text>
</comment>
<dbReference type="InterPro" id="IPR041650">
    <property type="entry name" value="HEPN_Swt1"/>
</dbReference>
<dbReference type="Pfam" id="PF04465">
    <property type="entry name" value="DUF499"/>
    <property type="match status" value="1"/>
</dbReference>
<dbReference type="EMBL" id="JAUSRE010000008">
    <property type="protein sequence ID" value="MDP9888288.1"/>
    <property type="molecule type" value="Genomic_DNA"/>
</dbReference>
<proteinExistence type="predicted"/>
<evidence type="ECO:0000313" key="3">
    <source>
        <dbReference type="EMBL" id="MDP9888288.1"/>
    </source>
</evidence>
<evidence type="ECO:0000259" key="2">
    <source>
        <dbReference type="Pfam" id="PF18731"/>
    </source>
</evidence>
<organism evidence="3 4">
    <name type="scientific">Pseudarthrobacter enclensis</name>
    <dbReference type="NCBI Taxonomy" id="993070"/>
    <lineage>
        <taxon>Bacteria</taxon>
        <taxon>Bacillati</taxon>
        <taxon>Actinomycetota</taxon>
        <taxon>Actinomycetes</taxon>
        <taxon>Micrococcales</taxon>
        <taxon>Micrococcaceae</taxon>
        <taxon>Pseudarthrobacter</taxon>
    </lineage>
</organism>
<feature type="region of interest" description="Disordered" evidence="1">
    <location>
        <begin position="993"/>
        <end position="1036"/>
    </location>
</feature>
<evidence type="ECO:0000256" key="1">
    <source>
        <dbReference type="SAM" id="MobiDB-lite"/>
    </source>
</evidence>
<dbReference type="Proteomes" id="UP001226577">
    <property type="component" value="Unassembled WGS sequence"/>
</dbReference>
<gene>
    <name evidence="3" type="ORF">J2X98_001876</name>
</gene>